<dbReference type="Proteomes" id="UP001365542">
    <property type="component" value="Unassembled WGS sequence"/>
</dbReference>
<name>A0AAV9XC17_9PEZI</name>
<proteinExistence type="predicted"/>
<gene>
    <name evidence="2" type="ORF">TWF694_009839</name>
</gene>
<dbReference type="AlphaFoldDB" id="A0AAV9XC17"/>
<protein>
    <submittedName>
        <fullName evidence="2">Uncharacterized protein</fullName>
    </submittedName>
</protein>
<feature type="compositionally biased region" description="Acidic residues" evidence="1">
    <location>
        <begin position="94"/>
        <end position="115"/>
    </location>
</feature>
<evidence type="ECO:0000313" key="3">
    <source>
        <dbReference type="Proteomes" id="UP001365542"/>
    </source>
</evidence>
<sequence length="525" mass="58988">MGSPKVGQFFGTVKKKVEEAGATIKLSGEKAKKSAQDIGGNIERVLHTMHDDASLKQNEFNHILGGAMQNLGGLLAKTGKGLQHQMHRDVPDVSSDEDSNSENSDEENSTDEEESSEPHNSMESWVSIDSMQSLGIFELGTQTETMDEDVIGRFTNIYEMESKAPGEPEIRLKLRELSNLDLDDRQEKDFARAVEILGTPVCELAVPLPELTGNENTQPSDEIVSPQVPEDSSMDDISSEPIFTEDFDWKTIYPFLADIDEINIPEDDDPLLNRRFLDAAWAALKKLHNATTREAASPQLKHFVEYQLGGIKGLRNIISTGLKALKSIFDGQIPSELSEVYCFLHVAYAISRSKKDARTEELPSLAFREDLNLFRRCLSSTSSTPEELSQQDIFDEIVKIMWTEFQEGLEWAKPRLPTVLSGEFDNLDQWMGLRDAIRSPLNLDQKSLKNNVKELLQSQLFPLATMPDSHSVPKVHTLSPVPTAHLEWPLPTLEDIFTTTIFQELLMGLHSMSPIFVTPRSYIWR</sequence>
<evidence type="ECO:0000256" key="1">
    <source>
        <dbReference type="SAM" id="MobiDB-lite"/>
    </source>
</evidence>
<organism evidence="2 3">
    <name type="scientific">Orbilia ellipsospora</name>
    <dbReference type="NCBI Taxonomy" id="2528407"/>
    <lineage>
        <taxon>Eukaryota</taxon>
        <taxon>Fungi</taxon>
        <taxon>Dikarya</taxon>
        <taxon>Ascomycota</taxon>
        <taxon>Pezizomycotina</taxon>
        <taxon>Orbiliomycetes</taxon>
        <taxon>Orbiliales</taxon>
        <taxon>Orbiliaceae</taxon>
        <taxon>Orbilia</taxon>
    </lineage>
</organism>
<comment type="caution">
    <text evidence="2">The sequence shown here is derived from an EMBL/GenBank/DDBJ whole genome shotgun (WGS) entry which is preliminary data.</text>
</comment>
<dbReference type="EMBL" id="JAVHJO010000006">
    <property type="protein sequence ID" value="KAK6539633.1"/>
    <property type="molecule type" value="Genomic_DNA"/>
</dbReference>
<feature type="region of interest" description="Disordered" evidence="1">
    <location>
        <begin position="211"/>
        <end position="235"/>
    </location>
</feature>
<accession>A0AAV9XC17</accession>
<feature type="region of interest" description="Disordered" evidence="1">
    <location>
        <begin position="80"/>
        <end position="123"/>
    </location>
</feature>
<reference evidence="2 3" key="1">
    <citation type="submission" date="2019-10" db="EMBL/GenBank/DDBJ databases">
        <authorList>
            <person name="Palmer J.M."/>
        </authorList>
    </citation>
    <scope>NUCLEOTIDE SEQUENCE [LARGE SCALE GENOMIC DNA]</scope>
    <source>
        <strain evidence="2 3">TWF694</strain>
    </source>
</reference>
<keyword evidence="3" id="KW-1185">Reference proteome</keyword>
<evidence type="ECO:0000313" key="2">
    <source>
        <dbReference type="EMBL" id="KAK6539633.1"/>
    </source>
</evidence>